<evidence type="ECO:0000313" key="1">
    <source>
        <dbReference type="EMBL" id="CAN0299102.1"/>
    </source>
</evidence>
<dbReference type="EMBL" id="OX596109">
    <property type="protein sequence ID" value="CAN0299102.1"/>
    <property type="molecule type" value="Genomic_DNA"/>
</dbReference>
<dbReference type="Proteomes" id="UP001162501">
    <property type="component" value="Chromosome 25"/>
</dbReference>
<organism evidence="1 2">
    <name type="scientific">Rangifer tarandus platyrhynchus</name>
    <name type="common">Svalbard reindeer</name>
    <dbReference type="NCBI Taxonomy" id="3082113"/>
    <lineage>
        <taxon>Eukaryota</taxon>
        <taxon>Metazoa</taxon>
        <taxon>Chordata</taxon>
        <taxon>Craniata</taxon>
        <taxon>Vertebrata</taxon>
        <taxon>Euteleostomi</taxon>
        <taxon>Mammalia</taxon>
        <taxon>Eutheria</taxon>
        <taxon>Laurasiatheria</taxon>
        <taxon>Artiodactyla</taxon>
        <taxon>Ruminantia</taxon>
        <taxon>Pecora</taxon>
        <taxon>Cervidae</taxon>
        <taxon>Odocoileinae</taxon>
        <taxon>Rangifer</taxon>
    </lineage>
</organism>
<protein>
    <submittedName>
        <fullName evidence="1">Uncharacterized protein</fullName>
    </submittedName>
</protein>
<gene>
    <name evidence="1" type="ORF">MRATA1EN22A_LOCUS15184</name>
</gene>
<sequence length="1903" mass="206134">MVTVWEFLRLEGGSWRGMGKTISAPTARSCRCRMRPAQKPQTCRTRGQDPWVPTADSTDFTSIGTVEQKSSEDQGIKGRIEKATNPSGKKKLKIFQPVVEAPGAAKCIGPGCSSVAQPDSIYCSNDCILKHAAATMRFLSAGKEQKPKAKEKLKTKPEKIVLQKCSVQAGIKISSVHKRLASDKKENAVKKAAVAPPRNEVLTKEPACESSTPSWASDHNYNAVKPEQTAAPWPPLLYKSVKEDRRMEDKTAVVVAKKLAPPGSSGAGRQPPGRNLLPKKSPSFANTAVAKSTVRKSPSGFKGTIPKRPWLSATTSPSGSAPPAKQAGLVAAAASSASRKFPSSAASVGAARKPGSTSVPLASPAPGRLGPVSPASSQLNSQIRQNIRRSLKEILWKRVNDSDDLIMTENEVGKIALLIEKEMFNLFRVTDNRYKSKYRSLMFNLKDPKNQGLFHRVLREEISLAKLVRMKPEELVSKELSVWRERTTKPVMESRTKLHNETKKPAIKQEAVPNMEDSPPVSDSDEQQESVRAAPEWSTAPLPGVFSSMLQDTTSQHRAHLFDLNCKICTGQVPSSEDEPAPKKQKLSASVKREESKSKRDSPPPEPVLSEADDMAPETPPENASEPDLESVARTHLEGKYLPAPLEDSQPEPPALEGPPCPTPGGGSVLTTVTMSGRDPRTALGGPSTATAPATTHPEGTTPAEPRQDIPKPVPPSVTVPKSILAKPSASPEPRYLLSVPPSPSISISESRSPPEGDTTLFLSRLSTIWKGFINMQRVAKFVTKAYPVSGCFDYLSEDLPDTIHIGGRIAPKTVWDYIGKLKSSVSKELCLIRFHPATEEEEVAYISLYSYFSSRDRFGVVANNSRHVKDLYLIPLSATDPIPSKLLPFEGPGLESPRPNIILGLVICQKTKRPSGAGELDKTEEKRARLLTQDEVEPVHPKVPTALPPEKRPPKYQLCPGDAAVSTTPPGSPPPPPPPPEAPGAPGSSSMLKVLSSLKPGATAPSGTATAASATASSVSSTSKTASPLEHILQTLFGKKKSFDPLSKEPVELAPAPHQDSKAKTDGGLTAAPLLDPIVQQFGQLSKDRALEEEEDDRPYDPEEEYGPERALDTPPGDRARHQDAEEAPEAAEREEVAYDPEDETILEEAKVTIDDLPNRMCVDTRGGPGLSAPSLVEQQKMIEELNKQIEEQKRQVEEQEEALRQQRAAVGASMAHFSVSDALMSPPPKATLPKAELFPQEPQALVKPATASITSQASGPSAEARLSWDPRQARRLAVESNESEAALRAPPAREAPGGAPAGPGMLPAQEETESAPPPWAPGEEAPLPAKQDGPPREPSESLGPESMAGLDAVARPARKVLLPTPPGASFQPLYPPQSEGQAFPPNGFSGPMYASQENPMGSSQYDDPRNAQFAEKSDTLATDTEGDRESQARPGEGAGVFPPLAQKGGPPPQFQGQREPTPRAFGMSGLHGPSFPAPRGPVPPFSEENANNDGPRGGPPPARFGPQKGPIPSLFSGPHGPPPYGDGRGPSPSHLGGPRGAGPPPLEERKDAHGEKREYPDALYGEASGGPAQCEGPEQAPFPGGRGATLFQFGGQRRPLLSQFKGPRGGPPPSQFGGQRGPPPGHFVGPRGPHPGQFEGPRGQAPGFVLGPRGMQPQQFEEQRVHSPPRFSGQRAPAPLPFGGPRGAAPFPEKSEPVPPRFHFQGPAAPGPKPAPRPLLELPSHPPAPSATQAQGPEADFHEYRGPAFEGRPRDKAPEEPEAPLPDSRSGRALDDRRRERERGKPWERERGRTWSRERDWDRGRDWDRHRDKDAGRDWDRSRERNGGRDKGREWDRGRERSRNRDRDRDRRRDRERSRSRDRDRDKARERERRRDRSRSPERPRDPKTETPRAAAPTPQT</sequence>
<accession>A0AC59Z8D1</accession>
<reference evidence="1" key="2">
    <citation type="submission" date="2025-03" db="EMBL/GenBank/DDBJ databases">
        <authorList>
            <consortium name="ELIXIR-Norway"/>
            <consortium name="Elixir Norway"/>
        </authorList>
    </citation>
    <scope>NUCLEOTIDE SEQUENCE</scope>
</reference>
<reference evidence="1" key="1">
    <citation type="submission" date="2023-05" db="EMBL/GenBank/DDBJ databases">
        <authorList>
            <consortium name="ELIXIR-Norway"/>
        </authorList>
    </citation>
    <scope>NUCLEOTIDE SEQUENCE</scope>
</reference>
<proteinExistence type="predicted"/>
<name>A0AC59Z8D1_RANTA</name>
<evidence type="ECO:0000313" key="2">
    <source>
        <dbReference type="Proteomes" id="UP001162501"/>
    </source>
</evidence>